<feature type="repeat" description="TPR" evidence="1">
    <location>
        <begin position="39"/>
        <end position="72"/>
    </location>
</feature>
<evidence type="ECO:0000313" key="3">
    <source>
        <dbReference type="Proteomes" id="UP000229641"/>
    </source>
</evidence>
<dbReference type="PROSITE" id="PS50005">
    <property type="entry name" value="TPR"/>
    <property type="match status" value="5"/>
</dbReference>
<comment type="caution">
    <text evidence="2">The sequence shown here is derived from an EMBL/GenBank/DDBJ whole genome shotgun (WGS) entry which is preliminary data.</text>
</comment>
<proteinExistence type="predicted"/>
<dbReference type="Pfam" id="PF13176">
    <property type="entry name" value="TPR_7"/>
    <property type="match status" value="1"/>
</dbReference>
<dbReference type="EMBL" id="PCWA01000078">
    <property type="protein sequence ID" value="PIQ88980.1"/>
    <property type="molecule type" value="Genomic_DNA"/>
</dbReference>
<feature type="repeat" description="TPR" evidence="1">
    <location>
        <begin position="107"/>
        <end position="140"/>
    </location>
</feature>
<dbReference type="Pfam" id="PF13424">
    <property type="entry name" value="TPR_12"/>
    <property type="match status" value="1"/>
</dbReference>
<dbReference type="Pfam" id="PF13432">
    <property type="entry name" value="TPR_16"/>
    <property type="match status" value="1"/>
</dbReference>
<name>A0A2H0LX32_9BACT</name>
<reference evidence="2 3" key="1">
    <citation type="submission" date="2017-09" db="EMBL/GenBank/DDBJ databases">
        <title>Depth-based differentiation of microbial function through sediment-hosted aquifers and enrichment of novel symbionts in the deep terrestrial subsurface.</title>
        <authorList>
            <person name="Probst A.J."/>
            <person name="Ladd B."/>
            <person name="Jarett J.K."/>
            <person name="Geller-Mcgrath D.E."/>
            <person name="Sieber C.M."/>
            <person name="Emerson J.B."/>
            <person name="Anantharaman K."/>
            <person name="Thomas B.C."/>
            <person name="Malmstrom R."/>
            <person name="Stieglmeier M."/>
            <person name="Klingl A."/>
            <person name="Woyke T."/>
            <person name="Ryan C.M."/>
            <person name="Banfield J.F."/>
        </authorList>
    </citation>
    <scope>NUCLEOTIDE SEQUENCE [LARGE SCALE GENOMIC DNA]</scope>
    <source>
        <strain evidence="2">CG11_big_fil_rev_8_21_14_0_20_42_13</strain>
    </source>
</reference>
<dbReference type="PANTHER" id="PTHR12558:SF13">
    <property type="entry name" value="CELL DIVISION CYCLE PROTEIN 27 HOMOLOG"/>
    <property type="match status" value="1"/>
</dbReference>
<keyword evidence="1" id="KW-0802">TPR repeat</keyword>
<dbReference type="PANTHER" id="PTHR12558">
    <property type="entry name" value="CELL DIVISION CYCLE 16,23,27"/>
    <property type="match status" value="1"/>
</dbReference>
<dbReference type="AlphaFoldDB" id="A0A2H0LX32"/>
<accession>A0A2H0LX32</accession>
<dbReference type="SUPFAM" id="SSF48452">
    <property type="entry name" value="TPR-like"/>
    <property type="match status" value="1"/>
</dbReference>
<feature type="repeat" description="TPR" evidence="1">
    <location>
        <begin position="141"/>
        <end position="174"/>
    </location>
</feature>
<dbReference type="InterPro" id="IPR011990">
    <property type="entry name" value="TPR-like_helical_dom_sf"/>
</dbReference>
<evidence type="ECO:0000256" key="1">
    <source>
        <dbReference type="PROSITE-ProRule" id="PRU00339"/>
    </source>
</evidence>
<dbReference type="SUPFAM" id="SSF52266">
    <property type="entry name" value="SGNH hydrolase"/>
    <property type="match status" value="1"/>
</dbReference>
<sequence length="342" mass="39168">MLIIDRLKNKINAIVMRRSMANGPEPASPPVPPEDIHIEDKITMLGWYYKEQGRYAQAEAIFKKAIEANPKNSRTYFILGDYYYDRQRYTEAAKVYEQVLTITPGEVEASARLGKCYQIIGRREEARMVLKKALEVNPGSHRACTMLAGWYTDAGRYKEAEAMYKKAIEIQPNDPLMYTDLELCYLRQGKYDEAEFTLKKAIEVNPRKDRLYSALAYVYEKQGKRKLAEGFFERASRLRAETYNPVTRTNYRKLADTVLSSGIRLVCVQYPVRRIGPLEKMLKGIGGIIFVDNESVFKNALKEGRYEDYFIDCFGGDSGHCTPAGNKLLAENIANVILKELQ</sequence>
<gene>
    <name evidence="2" type="ORF">COV72_05455</name>
</gene>
<feature type="repeat" description="TPR" evidence="1">
    <location>
        <begin position="175"/>
        <end position="208"/>
    </location>
</feature>
<organism evidence="2 3">
    <name type="scientific">Candidatus Ghiorseimicrobium undicola</name>
    <dbReference type="NCBI Taxonomy" id="1974746"/>
    <lineage>
        <taxon>Bacteria</taxon>
        <taxon>Pseudomonadati</taxon>
        <taxon>Candidatus Omnitrophota</taxon>
        <taxon>Candidatus Ghiorseimicrobium</taxon>
    </lineage>
</organism>
<dbReference type="Gene3D" id="1.25.40.10">
    <property type="entry name" value="Tetratricopeptide repeat domain"/>
    <property type="match status" value="1"/>
</dbReference>
<protein>
    <submittedName>
        <fullName evidence="2">Uncharacterized protein</fullName>
    </submittedName>
</protein>
<dbReference type="SMART" id="SM00028">
    <property type="entry name" value="TPR"/>
    <property type="match status" value="6"/>
</dbReference>
<dbReference type="Pfam" id="PF13181">
    <property type="entry name" value="TPR_8"/>
    <property type="match status" value="1"/>
</dbReference>
<feature type="repeat" description="TPR" evidence="1">
    <location>
        <begin position="73"/>
        <end position="106"/>
    </location>
</feature>
<dbReference type="PROSITE" id="PS50293">
    <property type="entry name" value="TPR_REGION"/>
    <property type="match status" value="1"/>
</dbReference>
<dbReference type="Proteomes" id="UP000229641">
    <property type="component" value="Unassembled WGS sequence"/>
</dbReference>
<evidence type="ECO:0000313" key="2">
    <source>
        <dbReference type="EMBL" id="PIQ88980.1"/>
    </source>
</evidence>
<dbReference type="InterPro" id="IPR019734">
    <property type="entry name" value="TPR_rpt"/>
</dbReference>